<dbReference type="Pfam" id="PF03621">
    <property type="entry name" value="MbtH"/>
    <property type="match status" value="1"/>
</dbReference>
<comment type="caution">
    <text evidence="2">The sequence shown here is derived from an EMBL/GenBank/DDBJ whole genome shotgun (WGS) entry which is preliminary data.</text>
</comment>
<dbReference type="PANTHER" id="PTHR38444:SF1">
    <property type="entry name" value="ENTEROBACTIN BIOSYNTHESIS PROTEIN YBDZ"/>
    <property type="match status" value="1"/>
</dbReference>
<dbReference type="InterPro" id="IPR005153">
    <property type="entry name" value="MbtH-like_dom"/>
</dbReference>
<dbReference type="RefSeq" id="WP_203866544.1">
    <property type="nucleotide sequence ID" value="NZ_BONW01000013.1"/>
</dbReference>
<dbReference type="InterPro" id="IPR038020">
    <property type="entry name" value="MbtH-like_sf"/>
</dbReference>
<dbReference type="InterPro" id="IPR037407">
    <property type="entry name" value="MLP_fam"/>
</dbReference>
<dbReference type="SMART" id="SM00923">
    <property type="entry name" value="MbtH"/>
    <property type="match status" value="1"/>
</dbReference>
<feature type="domain" description="MbtH-like" evidence="1">
    <location>
        <begin position="3"/>
        <end position="53"/>
    </location>
</feature>
<accession>A0ABQ4DZY0</accession>
<dbReference type="Proteomes" id="UP000646749">
    <property type="component" value="Unassembled WGS sequence"/>
</dbReference>
<evidence type="ECO:0000259" key="1">
    <source>
        <dbReference type="SMART" id="SM00923"/>
    </source>
</evidence>
<keyword evidence="3" id="KW-1185">Reference proteome</keyword>
<dbReference type="Gene3D" id="3.90.820.10">
    <property type="entry name" value="Structural Genomics, Unknown Function 30-nov-00 1gh9 Mol_id"/>
    <property type="match status" value="1"/>
</dbReference>
<dbReference type="PANTHER" id="PTHR38444">
    <property type="entry name" value="ENTEROBACTIN BIOSYNTHESIS PROTEIN YBDZ"/>
    <property type="match status" value="1"/>
</dbReference>
<dbReference type="EMBL" id="BONW01000013">
    <property type="protein sequence ID" value="GIG88025.1"/>
    <property type="molecule type" value="Genomic_DNA"/>
</dbReference>
<sequence>MSNPFDDDEARFHVLVNDEGQYSLWPAALAEPAGWSAVLRDERRAECLAHVEAVWQDMRPRSLVAATGQQDGPGAAE</sequence>
<proteinExistence type="predicted"/>
<dbReference type="SUPFAM" id="SSF160582">
    <property type="entry name" value="MbtH-like"/>
    <property type="match status" value="1"/>
</dbReference>
<name>A0ABQ4DZY0_9ACTN</name>
<protein>
    <submittedName>
        <fullName evidence="2">Protein mbtH</fullName>
    </submittedName>
</protein>
<organism evidence="2 3">
    <name type="scientific">Plantactinospora endophytica</name>
    <dbReference type="NCBI Taxonomy" id="673535"/>
    <lineage>
        <taxon>Bacteria</taxon>
        <taxon>Bacillati</taxon>
        <taxon>Actinomycetota</taxon>
        <taxon>Actinomycetes</taxon>
        <taxon>Micromonosporales</taxon>
        <taxon>Micromonosporaceae</taxon>
        <taxon>Plantactinospora</taxon>
    </lineage>
</organism>
<evidence type="ECO:0000313" key="3">
    <source>
        <dbReference type="Proteomes" id="UP000646749"/>
    </source>
</evidence>
<reference evidence="2 3" key="1">
    <citation type="submission" date="2021-01" db="EMBL/GenBank/DDBJ databases">
        <title>Whole genome shotgun sequence of Plantactinospora endophytica NBRC 110450.</title>
        <authorList>
            <person name="Komaki H."/>
            <person name="Tamura T."/>
        </authorList>
    </citation>
    <scope>NUCLEOTIDE SEQUENCE [LARGE SCALE GENOMIC DNA]</scope>
    <source>
        <strain evidence="2 3">NBRC 110450</strain>
    </source>
</reference>
<evidence type="ECO:0000313" key="2">
    <source>
        <dbReference type="EMBL" id="GIG88025.1"/>
    </source>
</evidence>
<gene>
    <name evidence="2" type="ORF">Pen02_29610</name>
</gene>